<dbReference type="Gene3D" id="3.90.550.10">
    <property type="entry name" value="Spore Coat Polysaccharide Biosynthesis Protein SpsA, Chain A"/>
    <property type="match status" value="1"/>
</dbReference>
<dbReference type="PANTHER" id="PTHR22916">
    <property type="entry name" value="GLYCOSYLTRANSFERASE"/>
    <property type="match status" value="1"/>
</dbReference>
<dbReference type="RefSeq" id="WP_148324175.1">
    <property type="nucleotide sequence ID" value="NZ_JACJLL010000007.1"/>
</dbReference>
<dbReference type="Proteomes" id="UP000767334">
    <property type="component" value="Unassembled WGS sequence"/>
</dbReference>
<organism evidence="2 3">
    <name type="scientific">Clostridium saudiense</name>
    <dbReference type="NCBI Taxonomy" id="1414720"/>
    <lineage>
        <taxon>Bacteria</taxon>
        <taxon>Bacillati</taxon>
        <taxon>Bacillota</taxon>
        <taxon>Clostridia</taxon>
        <taxon>Eubacteriales</taxon>
        <taxon>Clostridiaceae</taxon>
        <taxon>Clostridium</taxon>
    </lineage>
</organism>
<evidence type="ECO:0000313" key="2">
    <source>
        <dbReference type="EMBL" id="MBM6818138.1"/>
    </source>
</evidence>
<reference evidence="2 3" key="1">
    <citation type="journal article" date="2021" name="Sci. Rep.">
        <title>The distribution of antibiotic resistance genes in chicken gut microbiota commensals.</title>
        <authorList>
            <person name="Juricova H."/>
            <person name="Matiasovicova J."/>
            <person name="Kubasova T."/>
            <person name="Cejkova D."/>
            <person name="Rychlik I."/>
        </authorList>
    </citation>
    <scope>NUCLEOTIDE SEQUENCE [LARGE SCALE GENOMIC DNA]</scope>
    <source>
        <strain evidence="2 3">An435</strain>
    </source>
</reference>
<protein>
    <submittedName>
        <fullName evidence="2">Glycosyltransferase</fullName>
    </submittedName>
</protein>
<dbReference type="InterPro" id="IPR001173">
    <property type="entry name" value="Glyco_trans_2-like"/>
</dbReference>
<comment type="caution">
    <text evidence="2">The sequence shown here is derived from an EMBL/GenBank/DDBJ whole genome shotgun (WGS) entry which is preliminary data.</text>
</comment>
<gene>
    <name evidence="2" type="ORF">H6A19_02085</name>
</gene>
<dbReference type="PANTHER" id="PTHR22916:SF3">
    <property type="entry name" value="UDP-GLCNAC:BETAGAL BETA-1,3-N-ACETYLGLUCOSAMINYLTRANSFERASE-LIKE PROTEIN 1"/>
    <property type="match status" value="1"/>
</dbReference>
<sequence>MNDIISIVVISYNAEKLIEETLNSIKSQTYKNIELIITDDCSKDDTFNVAKKWCEENSIRFVNTICVQTIGNKGIPHNINNGIRYAQGKYIKVIAADDLLVDTFIQDMYNFCEENNYKIAFSDIEIFNLDNENEPQYPLEMKEVFKLPVEKQYSFLLKCNFVPAVSSFIRKDLIDELNIYNEKYPFLDDLPAWLKVTKNGIKLNLLDKKLVRYRRHSAAISTLNKVNPRLTESAYLVYKNEIRPELLRRFNLVRVVDNDMYYYYLRKTIEYNNRGIALPYRYKLLSIFMPIKLVTKIKAEIIRKK</sequence>
<feature type="domain" description="Glycosyltransferase 2-like" evidence="1">
    <location>
        <begin position="6"/>
        <end position="174"/>
    </location>
</feature>
<proteinExistence type="predicted"/>
<dbReference type="Pfam" id="PF00535">
    <property type="entry name" value="Glycos_transf_2"/>
    <property type="match status" value="1"/>
</dbReference>
<accession>A0ABS2FCB4</accession>
<evidence type="ECO:0000313" key="3">
    <source>
        <dbReference type="Proteomes" id="UP000767334"/>
    </source>
</evidence>
<keyword evidence="3" id="KW-1185">Reference proteome</keyword>
<dbReference type="InterPro" id="IPR029044">
    <property type="entry name" value="Nucleotide-diphossugar_trans"/>
</dbReference>
<name>A0ABS2FCB4_9CLOT</name>
<dbReference type="SUPFAM" id="SSF53448">
    <property type="entry name" value="Nucleotide-diphospho-sugar transferases"/>
    <property type="match status" value="1"/>
</dbReference>
<evidence type="ECO:0000259" key="1">
    <source>
        <dbReference type="Pfam" id="PF00535"/>
    </source>
</evidence>
<dbReference type="EMBL" id="JACJLL010000007">
    <property type="protein sequence ID" value="MBM6818138.1"/>
    <property type="molecule type" value="Genomic_DNA"/>
</dbReference>